<reference evidence="4" key="1">
    <citation type="submission" date="2016-10" db="EMBL/GenBank/DDBJ databases">
        <authorList>
            <person name="Varghese N."/>
            <person name="Submissions S."/>
        </authorList>
    </citation>
    <scope>NUCLEOTIDE SEQUENCE [LARGE SCALE GENOMIC DNA]</scope>
    <source>
        <strain evidence="4">DSM 43163</strain>
    </source>
</reference>
<feature type="region of interest" description="Disordered" evidence="1">
    <location>
        <begin position="145"/>
        <end position="190"/>
    </location>
</feature>
<dbReference type="SUPFAM" id="SSF52091">
    <property type="entry name" value="SpoIIaa-like"/>
    <property type="match status" value="1"/>
</dbReference>
<evidence type="ECO:0000313" key="4">
    <source>
        <dbReference type="Proteomes" id="UP000236723"/>
    </source>
</evidence>
<organism evidence="3 4">
    <name type="scientific">Thermomonospora echinospora</name>
    <dbReference type="NCBI Taxonomy" id="1992"/>
    <lineage>
        <taxon>Bacteria</taxon>
        <taxon>Bacillati</taxon>
        <taxon>Actinomycetota</taxon>
        <taxon>Actinomycetes</taxon>
        <taxon>Streptosporangiales</taxon>
        <taxon>Thermomonosporaceae</taxon>
        <taxon>Thermomonospora</taxon>
    </lineage>
</organism>
<name>A0A1H5SU33_9ACTN</name>
<evidence type="ECO:0000313" key="3">
    <source>
        <dbReference type="EMBL" id="SEF53478.1"/>
    </source>
</evidence>
<gene>
    <name evidence="3" type="ORF">SAMN04489712_101344</name>
</gene>
<dbReference type="AlphaFoldDB" id="A0A1H5SU33"/>
<feature type="region of interest" description="Disordered" evidence="1">
    <location>
        <begin position="1"/>
        <end position="22"/>
    </location>
</feature>
<dbReference type="PROSITE" id="PS50801">
    <property type="entry name" value="STAS"/>
    <property type="match status" value="1"/>
</dbReference>
<sequence length="190" mass="19310">MLADPTTPQSAPPGTDLLVGGASAERPAAGPVVGSFRRGPFTVLKMAGPLQAGTVVTAEAELLSTIVLAPPPLHLALDLTEVTAIDARGAVLLAKTRFAVRAARGTLHLVAPTDSPVYTALHLGTTGSVMRWATDLTDLLARHAGQDHPAPAERLAEDARAADRNPGPQAVRPVPPPSTGPRAGAAASGL</sequence>
<dbReference type="Pfam" id="PF01740">
    <property type="entry name" value="STAS"/>
    <property type="match status" value="1"/>
</dbReference>
<dbReference type="InterPro" id="IPR036513">
    <property type="entry name" value="STAS_dom_sf"/>
</dbReference>
<dbReference type="InterPro" id="IPR002645">
    <property type="entry name" value="STAS_dom"/>
</dbReference>
<dbReference type="CDD" id="cd07043">
    <property type="entry name" value="STAS_anti-anti-sigma_factors"/>
    <property type="match status" value="1"/>
</dbReference>
<protein>
    <submittedName>
        <fullName evidence="3">Anti-anti-sigma regulatory factor (Antagonist of anti-sigma factor)</fullName>
    </submittedName>
</protein>
<keyword evidence="4" id="KW-1185">Reference proteome</keyword>
<dbReference type="OrthoDB" id="3541003at2"/>
<evidence type="ECO:0000259" key="2">
    <source>
        <dbReference type="PROSITE" id="PS50801"/>
    </source>
</evidence>
<accession>A0A1H5SU33</accession>
<evidence type="ECO:0000256" key="1">
    <source>
        <dbReference type="SAM" id="MobiDB-lite"/>
    </source>
</evidence>
<proteinExistence type="predicted"/>
<dbReference type="EMBL" id="FNVO01000001">
    <property type="protein sequence ID" value="SEF53478.1"/>
    <property type="molecule type" value="Genomic_DNA"/>
</dbReference>
<dbReference type="RefSeq" id="WP_103935797.1">
    <property type="nucleotide sequence ID" value="NZ_FNVO01000001.1"/>
</dbReference>
<dbReference type="Proteomes" id="UP000236723">
    <property type="component" value="Unassembled WGS sequence"/>
</dbReference>
<feature type="domain" description="STAS" evidence="2">
    <location>
        <begin position="43"/>
        <end position="121"/>
    </location>
</feature>
<dbReference type="Gene3D" id="3.30.750.24">
    <property type="entry name" value="STAS domain"/>
    <property type="match status" value="1"/>
</dbReference>
<feature type="compositionally biased region" description="Basic and acidic residues" evidence="1">
    <location>
        <begin position="145"/>
        <end position="163"/>
    </location>
</feature>